<comment type="catalytic activity">
    <reaction evidence="9">
        <text>a 2'-deoxycytidine in DNA + S-adenosyl-L-methionine = a 5-methyl-2'-deoxycytidine in DNA + S-adenosyl-L-homocysteine + H(+)</text>
        <dbReference type="Rhea" id="RHEA:13681"/>
        <dbReference type="Rhea" id="RHEA-COMP:11369"/>
        <dbReference type="Rhea" id="RHEA-COMP:11370"/>
        <dbReference type="ChEBI" id="CHEBI:15378"/>
        <dbReference type="ChEBI" id="CHEBI:57856"/>
        <dbReference type="ChEBI" id="CHEBI:59789"/>
        <dbReference type="ChEBI" id="CHEBI:85452"/>
        <dbReference type="ChEBI" id="CHEBI:85454"/>
        <dbReference type="EC" id="2.1.1.37"/>
    </reaction>
</comment>
<protein>
    <recommendedName>
        <fullName evidence="9">Cytosine-specific methyltransferase</fullName>
        <ecNumber evidence="9">2.1.1.37</ecNumber>
    </recommendedName>
</protein>
<dbReference type="InterPro" id="IPR050750">
    <property type="entry name" value="C5-MTase"/>
</dbReference>
<evidence type="ECO:0000256" key="5">
    <source>
        <dbReference type="ARBA" id="ARBA00023280"/>
    </source>
</evidence>
<keyword evidence="5" id="KW-0899">Viral immunoevasion</keyword>
<dbReference type="GO" id="GO:0003886">
    <property type="term" value="F:DNA (cytosine-5-)-methyltransferase activity"/>
    <property type="evidence" value="ECO:0007669"/>
    <property type="project" value="UniProtKB-EC"/>
</dbReference>
<keyword evidence="2" id="KW-0945">Host-virus interaction</keyword>
<keyword evidence="3 7" id="KW-0808">Transferase</keyword>
<evidence type="ECO:0000256" key="4">
    <source>
        <dbReference type="ARBA" id="ARBA00022691"/>
    </source>
</evidence>
<dbReference type="PROSITE" id="PS00094">
    <property type="entry name" value="C5_MTASE_1"/>
    <property type="match status" value="1"/>
</dbReference>
<name>A0A8S5L796_9CAUD</name>
<evidence type="ECO:0000256" key="2">
    <source>
        <dbReference type="ARBA" id="ARBA00022632"/>
    </source>
</evidence>
<dbReference type="Pfam" id="PF00145">
    <property type="entry name" value="DNA_methylase"/>
    <property type="match status" value="1"/>
</dbReference>
<evidence type="ECO:0000256" key="9">
    <source>
        <dbReference type="RuleBase" id="RU000417"/>
    </source>
</evidence>
<evidence type="ECO:0000256" key="3">
    <source>
        <dbReference type="ARBA" id="ARBA00022679"/>
    </source>
</evidence>
<sequence>MMTRVFNPPEWERYPLRTAELCAGYGGLSLSIGDKHPSWVSEVDPHASRVLRDRFPCSPNLGDMTHLDPASTPEVDVLMGGTPCQDLSAAGRRAGMAEGTRSGLWKHMCRVAEELSPNVIIWENVAGARTSRGGNGVPALGRVVTDLAALGYGVVWDSVRASDVGAPHRRERVFVLAFRPTAADALRVLLDRTREARNRRAEHSDPDSPALDPRLGDYGERMRLWESITGHRMPEPEEDSPRGGRRLSAQFGEWMMGLPPGWVTGIRSIPRSAQIKILGNGVVPQQGRVAIHTLAQRGLEVVR</sequence>
<proteinExistence type="inferred from homology"/>
<dbReference type="EC" id="2.1.1.37" evidence="9"/>
<dbReference type="GO" id="GO:0052170">
    <property type="term" value="P:symbiont-mediated suppression of host innate immune response"/>
    <property type="evidence" value="ECO:0007669"/>
    <property type="project" value="UniProtKB-KW"/>
</dbReference>
<accession>A0A8S5L796</accession>
<keyword evidence="4 7" id="KW-0949">S-adenosyl-L-methionine</keyword>
<keyword evidence="2" id="KW-1090">Inhibition of host innate immune response by virus</keyword>
<dbReference type="InterPro" id="IPR029063">
    <property type="entry name" value="SAM-dependent_MTases_sf"/>
</dbReference>
<dbReference type="PANTHER" id="PTHR46098">
    <property type="entry name" value="TRNA (CYTOSINE(38)-C(5))-METHYLTRANSFERASE"/>
    <property type="match status" value="1"/>
</dbReference>
<evidence type="ECO:0000256" key="1">
    <source>
        <dbReference type="ARBA" id="ARBA00022603"/>
    </source>
</evidence>
<comment type="similarity">
    <text evidence="7 8">Belongs to the class I-like SAM-binding methyltransferase superfamily. C5-methyltransferase family.</text>
</comment>
<keyword evidence="6" id="KW-1258">Restriction-modification system evasion by virus</keyword>
<evidence type="ECO:0000256" key="8">
    <source>
        <dbReference type="RuleBase" id="RU000416"/>
    </source>
</evidence>
<dbReference type="InterPro" id="IPR001525">
    <property type="entry name" value="C5_MeTfrase"/>
</dbReference>
<dbReference type="EMBL" id="BK014646">
    <property type="protein sequence ID" value="DAD65634.1"/>
    <property type="molecule type" value="Genomic_DNA"/>
</dbReference>
<dbReference type="PANTHER" id="PTHR46098:SF1">
    <property type="entry name" value="TRNA (CYTOSINE(38)-C(5))-METHYLTRANSFERASE"/>
    <property type="match status" value="1"/>
</dbReference>
<evidence type="ECO:0000256" key="6">
    <source>
        <dbReference type="ARBA" id="ARBA00033479"/>
    </source>
</evidence>
<dbReference type="GO" id="GO:0099018">
    <property type="term" value="P:symbiont-mediated evasion of host restriction-modification system"/>
    <property type="evidence" value="ECO:0007669"/>
    <property type="project" value="UniProtKB-KW"/>
</dbReference>
<dbReference type="PRINTS" id="PR00105">
    <property type="entry name" value="C5METTRFRASE"/>
</dbReference>
<dbReference type="InterPro" id="IPR018117">
    <property type="entry name" value="C5_DNA_meth_AS"/>
</dbReference>
<dbReference type="SUPFAM" id="SSF53335">
    <property type="entry name" value="S-adenosyl-L-methionine-dependent methyltransferases"/>
    <property type="match status" value="1"/>
</dbReference>
<dbReference type="PROSITE" id="PS51679">
    <property type="entry name" value="SAM_MT_C5"/>
    <property type="match status" value="1"/>
</dbReference>
<evidence type="ECO:0000313" key="10">
    <source>
        <dbReference type="EMBL" id="DAD65634.1"/>
    </source>
</evidence>
<organism evidence="10">
    <name type="scientific">Siphoviridae sp. ct45W1</name>
    <dbReference type="NCBI Taxonomy" id="2823562"/>
    <lineage>
        <taxon>Viruses</taxon>
        <taxon>Duplodnaviria</taxon>
        <taxon>Heunggongvirae</taxon>
        <taxon>Uroviricota</taxon>
        <taxon>Caudoviricetes</taxon>
    </lineage>
</organism>
<reference evidence="10" key="1">
    <citation type="journal article" date="2021" name="Proc. Natl. Acad. Sci. U.S.A.">
        <title>A Catalog of Tens of Thousands of Viruses from Human Metagenomes Reveals Hidden Associations with Chronic Diseases.</title>
        <authorList>
            <person name="Tisza M.J."/>
            <person name="Buck C.B."/>
        </authorList>
    </citation>
    <scope>NUCLEOTIDE SEQUENCE</scope>
    <source>
        <strain evidence="10">Ct45W1</strain>
    </source>
</reference>
<dbReference type="NCBIfam" id="TIGR00675">
    <property type="entry name" value="dcm"/>
    <property type="match status" value="1"/>
</dbReference>
<feature type="active site" evidence="7">
    <location>
        <position position="84"/>
    </location>
</feature>
<dbReference type="Gene3D" id="3.40.50.150">
    <property type="entry name" value="Vaccinia Virus protein VP39"/>
    <property type="match status" value="1"/>
</dbReference>
<keyword evidence="1 7" id="KW-0489">Methyltransferase</keyword>
<evidence type="ECO:0000256" key="7">
    <source>
        <dbReference type="PROSITE-ProRule" id="PRU01016"/>
    </source>
</evidence>
<dbReference type="GO" id="GO:0032259">
    <property type="term" value="P:methylation"/>
    <property type="evidence" value="ECO:0007669"/>
    <property type="project" value="UniProtKB-KW"/>
</dbReference>